<protein>
    <submittedName>
        <fullName evidence="1">Uncharacterized protein</fullName>
    </submittedName>
</protein>
<proteinExistence type="predicted"/>
<accession>A0A382KTX0</accession>
<reference evidence="1" key="1">
    <citation type="submission" date="2018-05" db="EMBL/GenBank/DDBJ databases">
        <authorList>
            <person name="Lanie J.A."/>
            <person name="Ng W.-L."/>
            <person name="Kazmierczak K.M."/>
            <person name="Andrzejewski T.M."/>
            <person name="Davidsen T.M."/>
            <person name="Wayne K.J."/>
            <person name="Tettelin H."/>
            <person name="Glass J.I."/>
            <person name="Rusch D."/>
            <person name="Podicherti R."/>
            <person name="Tsui H.-C.T."/>
            <person name="Winkler M.E."/>
        </authorList>
    </citation>
    <scope>NUCLEOTIDE SEQUENCE</scope>
</reference>
<sequence length="86" mass="10413">MEANTKQLRAMVKSLKLDLWMHTWTELRGQDYYNMHKLRKRYLRFGLLGDENKVKLIVKAIMKLNGYTNKWRISESGYLSFNTWLK</sequence>
<name>A0A382KTX0_9ZZZZ</name>
<dbReference type="EMBL" id="UINC01082976">
    <property type="protein sequence ID" value="SVC28234.1"/>
    <property type="molecule type" value="Genomic_DNA"/>
</dbReference>
<evidence type="ECO:0000313" key="1">
    <source>
        <dbReference type="EMBL" id="SVC28234.1"/>
    </source>
</evidence>
<dbReference type="AlphaFoldDB" id="A0A382KTX0"/>
<organism evidence="1">
    <name type="scientific">marine metagenome</name>
    <dbReference type="NCBI Taxonomy" id="408172"/>
    <lineage>
        <taxon>unclassified sequences</taxon>
        <taxon>metagenomes</taxon>
        <taxon>ecological metagenomes</taxon>
    </lineage>
</organism>
<gene>
    <name evidence="1" type="ORF">METZ01_LOCUS281088</name>
</gene>